<proteinExistence type="predicted"/>
<dbReference type="EMBL" id="FWZX01000005">
    <property type="protein sequence ID" value="SMF14507.1"/>
    <property type="molecule type" value="Genomic_DNA"/>
</dbReference>
<evidence type="ECO:0000256" key="1">
    <source>
        <dbReference type="ARBA" id="ARBA00022553"/>
    </source>
</evidence>
<protein>
    <submittedName>
        <fullName evidence="4">Response regulator receiver domain-containing protein</fullName>
    </submittedName>
</protein>
<dbReference type="RefSeq" id="WP_085122350.1">
    <property type="nucleotide sequence ID" value="NZ_FWZX01000005.1"/>
</dbReference>
<reference evidence="4 5" key="1">
    <citation type="submission" date="2017-04" db="EMBL/GenBank/DDBJ databases">
        <authorList>
            <person name="Afonso C.L."/>
            <person name="Miller P.J."/>
            <person name="Scott M.A."/>
            <person name="Spackman E."/>
            <person name="Goraichik I."/>
            <person name="Dimitrov K.M."/>
            <person name="Suarez D.L."/>
            <person name="Swayne D.E."/>
        </authorList>
    </citation>
    <scope>NUCLEOTIDE SEQUENCE [LARGE SCALE GENOMIC DNA]</scope>
    <source>
        <strain evidence="4 5">USBA 355</strain>
    </source>
</reference>
<dbReference type="PANTHER" id="PTHR44591">
    <property type="entry name" value="STRESS RESPONSE REGULATOR PROTEIN 1"/>
    <property type="match status" value="1"/>
</dbReference>
<dbReference type="STRING" id="560819.SAMN05428998_105270"/>
<name>A0A1Y6BJT5_9PROT</name>
<keyword evidence="5" id="KW-1185">Reference proteome</keyword>
<dbReference type="AlphaFoldDB" id="A0A1Y6BJT5"/>
<dbReference type="GO" id="GO:0000160">
    <property type="term" value="P:phosphorelay signal transduction system"/>
    <property type="evidence" value="ECO:0007669"/>
    <property type="project" value="InterPro"/>
</dbReference>
<gene>
    <name evidence="4" type="ORF">SAMN05428998_105270</name>
</gene>
<dbReference type="SMART" id="SM00448">
    <property type="entry name" value="REC"/>
    <property type="match status" value="1"/>
</dbReference>
<sequence length="124" mass="13041">MSGEKSDRPRILVVEDEVMICVMIEDLLDDAGYRAVGPATTLAEGLALVEAGGFDGALLDLSLAGEPAYPIAEALAERALPFAFLTGSDGSALEARFAAAPVLQKPFEQAQLERTLQALLAEAH</sequence>
<evidence type="ECO:0000313" key="5">
    <source>
        <dbReference type="Proteomes" id="UP000192917"/>
    </source>
</evidence>
<dbReference type="PANTHER" id="PTHR44591:SF24">
    <property type="entry name" value="PROTEIN-GLUTAMATE METHYLESTERASE_PROTEIN-GLUTAMINE GLUTAMINASE 1"/>
    <property type="match status" value="1"/>
</dbReference>
<dbReference type="Pfam" id="PF00072">
    <property type="entry name" value="Response_reg"/>
    <property type="match status" value="1"/>
</dbReference>
<feature type="modified residue" description="4-aspartylphosphate" evidence="2">
    <location>
        <position position="60"/>
    </location>
</feature>
<keyword evidence="1 2" id="KW-0597">Phosphoprotein</keyword>
<accession>A0A1Y6BJT5</accession>
<dbReference type="InterPro" id="IPR011006">
    <property type="entry name" value="CheY-like_superfamily"/>
</dbReference>
<dbReference type="InterPro" id="IPR001789">
    <property type="entry name" value="Sig_transdc_resp-reg_receiver"/>
</dbReference>
<dbReference type="SUPFAM" id="SSF52172">
    <property type="entry name" value="CheY-like"/>
    <property type="match status" value="1"/>
</dbReference>
<dbReference type="Gene3D" id="3.40.50.2300">
    <property type="match status" value="1"/>
</dbReference>
<evidence type="ECO:0000259" key="3">
    <source>
        <dbReference type="PROSITE" id="PS50110"/>
    </source>
</evidence>
<evidence type="ECO:0000256" key="2">
    <source>
        <dbReference type="PROSITE-ProRule" id="PRU00169"/>
    </source>
</evidence>
<dbReference type="Proteomes" id="UP000192917">
    <property type="component" value="Unassembled WGS sequence"/>
</dbReference>
<feature type="domain" description="Response regulatory" evidence="3">
    <location>
        <begin position="10"/>
        <end position="120"/>
    </location>
</feature>
<evidence type="ECO:0000313" key="4">
    <source>
        <dbReference type="EMBL" id="SMF14507.1"/>
    </source>
</evidence>
<dbReference type="PROSITE" id="PS50110">
    <property type="entry name" value="RESPONSE_REGULATORY"/>
    <property type="match status" value="1"/>
</dbReference>
<organism evidence="4 5">
    <name type="scientific">Tistlia consotensis USBA 355</name>
    <dbReference type="NCBI Taxonomy" id="560819"/>
    <lineage>
        <taxon>Bacteria</taxon>
        <taxon>Pseudomonadati</taxon>
        <taxon>Pseudomonadota</taxon>
        <taxon>Alphaproteobacteria</taxon>
        <taxon>Rhodospirillales</taxon>
        <taxon>Rhodovibrionaceae</taxon>
        <taxon>Tistlia</taxon>
    </lineage>
</organism>
<dbReference type="InterPro" id="IPR050595">
    <property type="entry name" value="Bact_response_regulator"/>
</dbReference>